<reference evidence="2" key="1">
    <citation type="submission" date="2020-11" db="EMBL/GenBank/DDBJ databases">
        <title>Carbohydrate-dependent, anaerobic sulfur respiration: A novel catabolism in halophilic archaea.</title>
        <authorList>
            <person name="Sorokin D.Y."/>
            <person name="Messina E."/>
            <person name="Smedile F."/>
            <person name="La Cono V."/>
            <person name="Hallsworth J.E."/>
            <person name="Yakimov M.M."/>
        </authorList>
    </citation>
    <scope>NUCLEOTIDE SEQUENCE</scope>
    <source>
        <strain evidence="2">AArc-S</strain>
    </source>
</reference>
<dbReference type="Pfam" id="PF23455">
    <property type="entry name" value="DUF7129"/>
    <property type="match status" value="1"/>
</dbReference>
<dbReference type="KEGG" id="hara:AArcS_1534"/>
<gene>
    <name evidence="2" type="ORF">AArcS_1534</name>
</gene>
<dbReference type="NCBIfam" id="NF033497">
    <property type="entry name" value="rubre_like_arch"/>
    <property type="match status" value="1"/>
</dbReference>
<dbReference type="SUPFAM" id="SSF57802">
    <property type="entry name" value="Rubredoxin-like"/>
    <property type="match status" value="1"/>
</dbReference>
<dbReference type="InterPro" id="IPR055553">
    <property type="entry name" value="DUF7129"/>
</dbReference>
<evidence type="ECO:0000313" key="2">
    <source>
        <dbReference type="EMBL" id="QSG02746.1"/>
    </source>
</evidence>
<feature type="domain" description="DUF7129" evidence="1">
    <location>
        <begin position="23"/>
        <end position="60"/>
    </location>
</feature>
<dbReference type="Proteomes" id="UP000663586">
    <property type="component" value="Chromosome"/>
</dbReference>
<evidence type="ECO:0000313" key="3">
    <source>
        <dbReference type="Proteomes" id="UP000663586"/>
    </source>
</evidence>
<dbReference type="EMBL" id="CP064786">
    <property type="protein sequence ID" value="QSG02746.1"/>
    <property type="molecule type" value="Genomic_DNA"/>
</dbReference>
<proteinExistence type="predicted"/>
<protein>
    <submittedName>
        <fullName evidence="2">Zn finger protein, C2C2 type</fullName>
    </submittedName>
</protein>
<dbReference type="AlphaFoldDB" id="A0A897MX59"/>
<sequence>MYTAHETRVLGLPMRDVTQDAGTEMTYECFECGNIIVDPTTAGNCPECSGELRNRGMPIE</sequence>
<accession>A0A897MX59</accession>
<organism evidence="2 3">
    <name type="scientific">Natranaeroarchaeum sulfidigenes</name>
    <dbReference type="NCBI Taxonomy" id="2784880"/>
    <lineage>
        <taxon>Archaea</taxon>
        <taxon>Methanobacteriati</taxon>
        <taxon>Methanobacteriota</taxon>
        <taxon>Stenosarchaea group</taxon>
        <taxon>Halobacteria</taxon>
        <taxon>Halobacteriales</taxon>
        <taxon>Natronoarchaeaceae</taxon>
        <taxon>Natranaeroarchaeum</taxon>
    </lineage>
</organism>
<keyword evidence="3" id="KW-1185">Reference proteome</keyword>
<name>A0A897MX59_9EURY</name>
<evidence type="ECO:0000259" key="1">
    <source>
        <dbReference type="Pfam" id="PF23455"/>
    </source>
</evidence>